<dbReference type="InterPro" id="IPR002104">
    <property type="entry name" value="Integrase_catalytic"/>
</dbReference>
<name>A0A0N9WQ91_PSEFL</name>
<feature type="domain" description="Tyr recombinase" evidence="3">
    <location>
        <begin position="190"/>
        <end position="346"/>
    </location>
</feature>
<dbReference type="AlphaFoldDB" id="A0A0N9WQ91"/>
<reference evidence="4 5" key="2">
    <citation type="journal article" date="2018" name="Nature">
        <title>Mutant phenotypes for thousands of bacterial genes of unknown function.</title>
        <authorList>
            <person name="Price M.N."/>
            <person name="Wetmore K.M."/>
            <person name="Waters R.J."/>
            <person name="Callaghan M."/>
            <person name="Ray J."/>
            <person name="Liu H."/>
            <person name="Kuehl J.V."/>
            <person name="Melnyk R.A."/>
            <person name="Lamson J.S."/>
            <person name="Suh Y."/>
            <person name="Carlson H.K."/>
            <person name="Esquivel Z."/>
            <person name="Sadeeshkumar H."/>
            <person name="Chakraborty R."/>
            <person name="Zane G.M."/>
            <person name="Rubin B.E."/>
            <person name="Wall J.D."/>
            <person name="Visel A."/>
            <person name="Bristow J."/>
            <person name="Blow M.J."/>
            <person name="Arkin A.P."/>
            <person name="Deutschbauer A.M."/>
        </authorList>
    </citation>
    <scope>NUCLEOTIDE SEQUENCE [LARGE SCALE GENOMIC DNA]</scope>
    <source>
        <strain evidence="4 5">FW300-N2E3</strain>
    </source>
</reference>
<organism evidence="4 5">
    <name type="scientific">Pseudomonas fluorescens</name>
    <dbReference type="NCBI Taxonomy" id="294"/>
    <lineage>
        <taxon>Bacteria</taxon>
        <taxon>Pseudomonadati</taxon>
        <taxon>Pseudomonadota</taxon>
        <taxon>Gammaproteobacteria</taxon>
        <taxon>Pseudomonadales</taxon>
        <taxon>Pseudomonadaceae</taxon>
        <taxon>Pseudomonas</taxon>
    </lineage>
</organism>
<keyword evidence="2" id="KW-0233">DNA recombination</keyword>
<dbReference type="GO" id="GO:0006310">
    <property type="term" value="P:DNA recombination"/>
    <property type="evidence" value="ECO:0007669"/>
    <property type="project" value="UniProtKB-KW"/>
</dbReference>
<accession>A0A0N9WQ91</accession>
<dbReference type="Proteomes" id="UP000066487">
    <property type="component" value="Chromosome"/>
</dbReference>
<dbReference type="Pfam" id="PF00589">
    <property type="entry name" value="Phage_integrase"/>
    <property type="match status" value="1"/>
</dbReference>
<keyword evidence="1" id="KW-0238">DNA-binding</keyword>
<evidence type="ECO:0000256" key="2">
    <source>
        <dbReference type="ARBA" id="ARBA00023172"/>
    </source>
</evidence>
<evidence type="ECO:0000259" key="3">
    <source>
        <dbReference type="Pfam" id="PF00589"/>
    </source>
</evidence>
<gene>
    <name evidence="4" type="ORF">AO353_27450</name>
</gene>
<dbReference type="EMBL" id="CP012830">
    <property type="protein sequence ID" value="ALI04607.1"/>
    <property type="molecule type" value="Genomic_DNA"/>
</dbReference>
<dbReference type="SUPFAM" id="SSF56349">
    <property type="entry name" value="DNA breaking-rejoining enzymes"/>
    <property type="match status" value="1"/>
</dbReference>
<dbReference type="Gene3D" id="1.10.443.10">
    <property type="entry name" value="Intergrase catalytic core"/>
    <property type="match status" value="1"/>
</dbReference>
<evidence type="ECO:0000313" key="4">
    <source>
        <dbReference type="EMBL" id="ALI04607.1"/>
    </source>
</evidence>
<reference evidence="5" key="1">
    <citation type="submission" date="2015-09" db="EMBL/GenBank/DDBJ databases">
        <title>Whole genome sequence of Pseudomonas fluorescens FW300-N2E3.</title>
        <authorList>
            <person name="Ray J."/>
            <person name="Melnyk R."/>
            <person name="Deutschbauer A."/>
        </authorList>
    </citation>
    <scope>NUCLEOTIDE SEQUENCE [LARGE SCALE GENOMIC DNA]</scope>
    <source>
        <strain evidence="5">FW300-N2E3</strain>
    </source>
</reference>
<dbReference type="GO" id="GO:0003677">
    <property type="term" value="F:DNA binding"/>
    <property type="evidence" value="ECO:0007669"/>
    <property type="project" value="UniProtKB-KW"/>
</dbReference>
<protein>
    <submittedName>
        <fullName evidence="4">Integrase</fullName>
    </submittedName>
</protein>
<dbReference type="Gene3D" id="1.10.150.130">
    <property type="match status" value="1"/>
</dbReference>
<proteinExistence type="predicted"/>
<dbReference type="InterPro" id="IPR011010">
    <property type="entry name" value="DNA_brk_join_enz"/>
</dbReference>
<dbReference type="GO" id="GO:0015074">
    <property type="term" value="P:DNA integration"/>
    <property type="evidence" value="ECO:0007669"/>
    <property type="project" value="InterPro"/>
</dbReference>
<dbReference type="OrthoDB" id="662444at2"/>
<evidence type="ECO:0000313" key="5">
    <source>
        <dbReference type="Proteomes" id="UP000066487"/>
    </source>
</evidence>
<dbReference type="InterPro" id="IPR013762">
    <property type="entry name" value="Integrase-like_cat_sf"/>
</dbReference>
<sequence>MRQKNVENRDLPPRMIRRSRTRKSGEIWTSYYYNGRDSDGKRKEIPLGNDLDQAKVEWARLERKAPLKPNHLLGYLFDRYEKEIIPGKKPRTQSDNRKELKQLRKSFEKAPIDSITPQVVAQYRDARTAKVRANREIALLSHMFTVAREWGLTTNANPCFGVRRNKETPRDFYAGETVWDAVYAQAVQELKDAMDLAYLTGQRPADVLKIAATDLNSGFLMIGQGKTEKRLRIRLEDAGAQSGLSTFIDDLQERRALNGIKTSTLITNTSGLRMSQQMLRNRWDEAREKAAVKAGADGDTALAISIRQFQFKDIRPKAASEIELTHASRLLGHSTEEMTKKVYRRVGEIVKPTK</sequence>
<dbReference type="InterPro" id="IPR010998">
    <property type="entry name" value="Integrase_recombinase_N"/>
</dbReference>
<evidence type="ECO:0000256" key="1">
    <source>
        <dbReference type="ARBA" id="ARBA00023125"/>
    </source>
</evidence>
<dbReference type="RefSeq" id="WP_054597807.1">
    <property type="nucleotide sequence ID" value="NZ_CP012830.1"/>
</dbReference>